<gene>
    <name evidence="2" type="ORF">BpHYR1_005304</name>
</gene>
<dbReference type="SUPFAM" id="SSF54236">
    <property type="entry name" value="Ubiquitin-like"/>
    <property type="match status" value="1"/>
</dbReference>
<dbReference type="InterPro" id="IPR029071">
    <property type="entry name" value="Ubiquitin-like_domsf"/>
</dbReference>
<keyword evidence="3" id="KW-1185">Reference proteome</keyword>
<organism evidence="2 3">
    <name type="scientific">Brachionus plicatilis</name>
    <name type="common">Marine rotifer</name>
    <name type="synonym">Brachionus muelleri</name>
    <dbReference type="NCBI Taxonomy" id="10195"/>
    <lineage>
        <taxon>Eukaryota</taxon>
        <taxon>Metazoa</taxon>
        <taxon>Spiralia</taxon>
        <taxon>Gnathifera</taxon>
        <taxon>Rotifera</taxon>
        <taxon>Eurotatoria</taxon>
        <taxon>Monogononta</taxon>
        <taxon>Pseudotrocha</taxon>
        <taxon>Ploima</taxon>
        <taxon>Brachionidae</taxon>
        <taxon>Brachionus</taxon>
    </lineage>
</organism>
<name>A0A3M7RG30_BRAPC</name>
<dbReference type="EMBL" id="REGN01003463">
    <property type="protein sequence ID" value="RNA22409.1"/>
    <property type="molecule type" value="Genomic_DNA"/>
</dbReference>
<reference evidence="2 3" key="1">
    <citation type="journal article" date="2018" name="Sci. Rep.">
        <title>Genomic signatures of local adaptation to the degree of environmental predictability in rotifers.</title>
        <authorList>
            <person name="Franch-Gras L."/>
            <person name="Hahn C."/>
            <person name="Garcia-Roger E.M."/>
            <person name="Carmona M.J."/>
            <person name="Serra M."/>
            <person name="Gomez A."/>
        </authorList>
    </citation>
    <scope>NUCLEOTIDE SEQUENCE [LARGE SCALE GENOMIC DNA]</scope>
    <source>
        <strain evidence="2">HYR1</strain>
    </source>
</reference>
<proteinExistence type="predicted"/>
<feature type="coiled-coil region" evidence="1">
    <location>
        <begin position="231"/>
        <end position="265"/>
    </location>
</feature>
<evidence type="ECO:0000313" key="2">
    <source>
        <dbReference type="EMBL" id="RNA22409.1"/>
    </source>
</evidence>
<evidence type="ECO:0000313" key="3">
    <source>
        <dbReference type="Proteomes" id="UP000276133"/>
    </source>
</evidence>
<keyword evidence="1" id="KW-0175">Coiled coil</keyword>
<sequence>RINLTLQTTLIIFCRFRIQKRHGTAAIEWNLVKRNRTYFAMINSQVDSLSSKFINQLEKTIRNRLKMQRLAVFVNGEEKYASGITKDTIVDDIKFAMLSASVPDFTPDKLDDYGVFERCQSNEKLLDGRTKMYKIIKTMNHEQFGQIRFLIKQKIQKKKTNSSKSEFKLCSLSPTIGKTWNRHKAVNEKSSFIRKQLKQMMCQNDTTDEPKDAEKRFATIRKLNTGKKWSVAKTNLNLNKQLERINELKCEMKLMNDEFRSSKKNCQFFEQKKMLESLEFQLKQLEIQQMERKTSSSSIVSTDSGFSSCTSSSDDEDEIFYKLSTFETLKTSFVVKLQDRSTY</sequence>
<evidence type="ECO:0000256" key="1">
    <source>
        <dbReference type="SAM" id="Coils"/>
    </source>
</evidence>
<dbReference type="Gene3D" id="3.10.20.90">
    <property type="entry name" value="Phosphatidylinositol 3-kinase Catalytic Subunit, Chain A, domain 1"/>
    <property type="match status" value="1"/>
</dbReference>
<dbReference type="Proteomes" id="UP000276133">
    <property type="component" value="Unassembled WGS sequence"/>
</dbReference>
<accession>A0A3M7RG30</accession>
<comment type="caution">
    <text evidence="2">The sequence shown here is derived from an EMBL/GenBank/DDBJ whole genome shotgun (WGS) entry which is preliminary data.</text>
</comment>
<dbReference type="AlphaFoldDB" id="A0A3M7RG30"/>
<protein>
    <submittedName>
        <fullName evidence="2">Uncharacterized protein</fullName>
    </submittedName>
</protein>
<feature type="non-terminal residue" evidence="2">
    <location>
        <position position="1"/>
    </location>
</feature>
<dbReference type="OrthoDB" id="10034447at2759"/>